<protein>
    <submittedName>
        <fullName evidence="1">Uncharacterized protein</fullName>
    </submittedName>
</protein>
<reference evidence="1 2" key="1">
    <citation type="submission" date="2017-11" db="EMBL/GenBank/DDBJ databases">
        <title>Infants hospitalized years apart are colonized by the same room-sourced microbial strains.</title>
        <authorList>
            <person name="Brooks B."/>
            <person name="Olm M.R."/>
            <person name="Firek B.A."/>
            <person name="Baker R."/>
            <person name="Thomas B.C."/>
            <person name="Morowitz M.J."/>
            <person name="Banfield J.F."/>
        </authorList>
    </citation>
    <scope>NUCLEOTIDE SEQUENCE [LARGE SCALE GENOMIC DNA]</scope>
    <source>
        <strain evidence="1">S2_003_000_R3_20</strain>
    </source>
</reference>
<accession>A0A2W5RTU3</accession>
<dbReference type="Proteomes" id="UP000249282">
    <property type="component" value="Unassembled WGS sequence"/>
</dbReference>
<evidence type="ECO:0000313" key="2">
    <source>
        <dbReference type="Proteomes" id="UP000249282"/>
    </source>
</evidence>
<sequence>MPLSQLNYPITVMFRFLIAFGLGYLCTSMLSELLTLSFHLHFAKAESIYLAAFLSLIFFTTFVIVSFCAQSLKKLSASTISLSLCFFVLLKFVG</sequence>
<proteinExistence type="predicted"/>
<dbReference type="AlphaFoldDB" id="A0A2W5RTU3"/>
<dbReference type="EMBL" id="QFQJ01000037">
    <property type="protein sequence ID" value="PZQ90225.1"/>
    <property type="molecule type" value="Genomic_DNA"/>
</dbReference>
<evidence type="ECO:0000313" key="1">
    <source>
        <dbReference type="EMBL" id="PZQ90225.1"/>
    </source>
</evidence>
<gene>
    <name evidence="1" type="ORF">DI542_08215</name>
</gene>
<comment type="caution">
    <text evidence="1">The sequence shown here is derived from an EMBL/GenBank/DDBJ whole genome shotgun (WGS) entry which is preliminary data.</text>
</comment>
<name>A0A2W5RTU3_ACIJO</name>
<organism evidence="1 2">
    <name type="scientific">Acinetobacter johnsonii</name>
    <dbReference type="NCBI Taxonomy" id="40214"/>
    <lineage>
        <taxon>Bacteria</taxon>
        <taxon>Pseudomonadati</taxon>
        <taxon>Pseudomonadota</taxon>
        <taxon>Gammaproteobacteria</taxon>
        <taxon>Moraxellales</taxon>
        <taxon>Moraxellaceae</taxon>
        <taxon>Acinetobacter</taxon>
    </lineage>
</organism>